<dbReference type="InterPro" id="IPR027417">
    <property type="entry name" value="P-loop_NTPase"/>
</dbReference>
<organism evidence="1 2">
    <name type="scientific">Caballeronia arvi</name>
    <dbReference type="NCBI Taxonomy" id="1777135"/>
    <lineage>
        <taxon>Bacteria</taxon>
        <taxon>Pseudomonadati</taxon>
        <taxon>Pseudomonadota</taxon>
        <taxon>Betaproteobacteria</taxon>
        <taxon>Burkholderiales</taxon>
        <taxon>Burkholderiaceae</taxon>
        <taxon>Caballeronia</taxon>
    </lineage>
</organism>
<dbReference type="EMBL" id="FCOM02000007">
    <property type="protein sequence ID" value="SAL47333.1"/>
    <property type="molecule type" value="Genomic_DNA"/>
</dbReference>
<dbReference type="OrthoDB" id="9775154at2"/>
<proteinExistence type="predicted"/>
<reference evidence="1" key="1">
    <citation type="submission" date="2016-01" db="EMBL/GenBank/DDBJ databases">
        <authorList>
            <person name="Peeters C."/>
        </authorList>
    </citation>
    <scope>NUCLEOTIDE SEQUENCE [LARGE SCALE GENOMIC DNA]</scope>
    <source>
        <strain evidence="1">LMG 29317</strain>
    </source>
</reference>
<dbReference type="Gene3D" id="3.40.50.300">
    <property type="entry name" value="P-loop containing nucleotide triphosphate hydrolases"/>
    <property type="match status" value="1"/>
</dbReference>
<dbReference type="AlphaFoldDB" id="A0A158HT83"/>
<gene>
    <name evidence="1" type="ORF">AWB74_02123</name>
</gene>
<comment type="caution">
    <text evidence="1">The sequence shown here is derived from an EMBL/GenBank/DDBJ whole genome shotgun (WGS) entry which is preliminary data.</text>
</comment>
<evidence type="ECO:0000313" key="2">
    <source>
        <dbReference type="Proteomes" id="UP000055019"/>
    </source>
</evidence>
<evidence type="ECO:0000313" key="1">
    <source>
        <dbReference type="EMBL" id="SAL47333.1"/>
    </source>
</evidence>
<protein>
    <submittedName>
        <fullName evidence="1">Terminase-like family protein</fullName>
    </submittedName>
</protein>
<dbReference type="Gene3D" id="3.30.420.240">
    <property type="match status" value="1"/>
</dbReference>
<sequence>MTPADYEALRPFMTDAERAEFDSLLASYEPPLWEPLPGPQSIAYGSDADVIGFGGAAGGGKTDLAIGKALTQHKKCIVVRKNGTEHVGMVDRMGELLGNRDGWSSKDAIWRLPEVQVEFGSVPNMGDEQKYRGRPHDLIIYDEAAEIPEFQIRFLMAWNRTTVPGQKCQTLLTFNPPSSAEGRWLIAFFAPWLDRKYAGKRAAPGELRWFATLVHGSGVRDVEVAGPEPFEHKGEMVHPRSRTFIPSRVTDNPHLVGTNYVSQLQALPEPLRSQMLYGSFEAGMEDDAMQLIPTAWVDAAMARWREPDVKPPMDSVGVDVARGGRDKTVIARRHGMWFDKTIAYQGSATPDGPTVAGYVIAATRDNAPMHIDVIGVGSSPYDFLNNAGLPALGVNVSEAARGVDRSGQLRFSNLRTELWWRMREALEPSANTGIALPNDPELLADLCAPRWRVQGKTVQVESRDEIVKRIGRSPDCASAYILALIDTPKIADLRRGHTAARDNYDPYAYQRPAARGEHNPYA</sequence>
<name>A0A158HT83_9BURK</name>
<accession>A0A158HT83</accession>
<dbReference type="Proteomes" id="UP000055019">
    <property type="component" value="Unassembled WGS sequence"/>
</dbReference>
<dbReference type="RefSeq" id="WP_061146733.1">
    <property type="nucleotide sequence ID" value="NZ_FCOM02000007.1"/>
</dbReference>
<keyword evidence="2" id="KW-1185">Reference proteome</keyword>